<proteinExistence type="predicted"/>
<keyword evidence="2" id="KW-1185">Reference proteome</keyword>
<evidence type="ECO:0000313" key="1">
    <source>
        <dbReference type="EMBL" id="PZD97196.1"/>
    </source>
</evidence>
<name>A0A2W1LDM2_9BACL</name>
<dbReference type="Proteomes" id="UP000249522">
    <property type="component" value="Unassembled WGS sequence"/>
</dbReference>
<comment type="caution">
    <text evidence="1">The sequence shown here is derived from an EMBL/GenBank/DDBJ whole genome shotgun (WGS) entry which is preliminary data.</text>
</comment>
<dbReference type="AlphaFoldDB" id="A0A2W1LDM2"/>
<reference evidence="1 2" key="1">
    <citation type="submission" date="2018-06" db="EMBL/GenBank/DDBJ databases">
        <title>Paenibacillus imtechensis sp. nov.</title>
        <authorList>
            <person name="Pinnaka A.K."/>
            <person name="Singh H."/>
            <person name="Kaur M."/>
        </authorList>
    </citation>
    <scope>NUCLEOTIDE SEQUENCE [LARGE SCALE GENOMIC DNA]</scope>
    <source>
        <strain evidence="1 2">SMB1</strain>
    </source>
</reference>
<dbReference type="EMBL" id="QKRB01000030">
    <property type="protein sequence ID" value="PZD97196.1"/>
    <property type="molecule type" value="Genomic_DNA"/>
</dbReference>
<evidence type="ECO:0000313" key="2">
    <source>
        <dbReference type="Proteomes" id="UP000249522"/>
    </source>
</evidence>
<gene>
    <name evidence="1" type="ORF">DNH61_03710</name>
</gene>
<protein>
    <submittedName>
        <fullName evidence="1">Uncharacterized protein</fullName>
    </submittedName>
</protein>
<sequence length="97" mass="11830">MLQILQAAINMVRKLKMRRPNKSAKKYINNHFYFYNYQENLNGLSLMKFRTRKPVSFDNTLVTRFMIFVTIIAQKSHTKIRCKLYTYRRHAEVYMLM</sequence>
<organism evidence="1 2">
    <name type="scientific">Paenibacillus sambharensis</name>
    <dbReference type="NCBI Taxonomy" id="1803190"/>
    <lineage>
        <taxon>Bacteria</taxon>
        <taxon>Bacillati</taxon>
        <taxon>Bacillota</taxon>
        <taxon>Bacilli</taxon>
        <taxon>Bacillales</taxon>
        <taxon>Paenibacillaceae</taxon>
        <taxon>Paenibacillus</taxon>
    </lineage>
</organism>
<accession>A0A2W1LDM2</accession>